<keyword evidence="1" id="KW-0378">Hydrolase</keyword>
<dbReference type="SUPFAM" id="SSF52266">
    <property type="entry name" value="SGNH hydrolase"/>
    <property type="match status" value="1"/>
</dbReference>
<comment type="caution">
    <text evidence="3">The sequence shown here is derived from an EMBL/GenBank/DDBJ whole genome shotgun (WGS) entry which is preliminary data.</text>
</comment>
<evidence type="ECO:0000259" key="2">
    <source>
        <dbReference type="Pfam" id="PF03629"/>
    </source>
</evidence>
<reference evidence="3 4" key="1">
    <citation type="submission" date="2020-04" db="EMBL/GenBank/DDBJ databases">
        <title>Flammeovirga sp. SR4, a novel species isolated from seawater.</title>
        <authorList>
            <person name="Wang X."/>
        </authorList>
    </citation>
    <scope>NUCLEOTIDE SEQUENCE [LARGE SCALE GENOMIC DNA]</scope>
    <source>
        <strain evidence="3 4">ATCC 23126</strain>
    </source>
</reference>
<protein>
    <submittedName>
        <fullName evidence="3">Sialate O-acetylesterase</fullName>
    </submittedName>
</protein>
<name>A0A7X9XCD0_9BACT</name>
<sequence length="298" mass="33843">MNFFDIKTGIFLLLNCTIMLMGNTTQGQHTTTSDPNFHIYLCFGQSNMEGFAPIEEEDRQVNPRALVFQTVDCDNLKRKKGEWYTAVPPLANCYYNEKVGLSPSNSFVNTLVKSLPDSIKVGIINVAVAGCDIRLFDKDQYQQYFDTYDPDHWFRNKISAYQNHPYQHLVDFALKAQKQGVIKGIVLHQGETNNGTPDREKWPEYVQKIYLDLITDLALNKETPLLVGELVDEQQDGVEATMNAVIQTLPSKLKQAHVISSEGCKAQDDNAHFTSEGVRLLGQRYAEKMLQLLDEEKI</sequence>
<keyword evidence="4" id="KW-1185">Reference proteome</keyword>
<dbReference type="AlphaFoldDB" id="A0A7X9XCD0"/>
<dbReference type="Gene3D" id="3.40.50.1110">
    <property type="entry name" value="SGNH hydrolase"/>
    <property type="match status" value="1"/>
</dbReference>
<dbReference type="PANTHER" id="PTHR31988:SF19">
    <property type="entry name" value="9-O-ACETYL-N-ACETYLNEURAMINIC ACID DEACETYLASE-RELATED"/>
    <property type="match status" value="1"/>
</dbReference>
<organism evidence="3 4">
    <name type="scientific">Flammeovirga aprica JL-4</name>
    <dbReference type="NCBI Taxonomy" id="694437"/>
    <lineage>
        <taxon>Bacteria</taxon>
        <taxon>Pseudomonadati</taxon>
        <taxon>Bacteroidota</taxon>
        <taxon>Cytophagia</taxon>
        <taxon>Cytophagales</taxon>
        <taxon>Flammeovirgaceae</taxon>
        <taxon>Flammeovirga</taxon>
    </lineage>
</organism>
<dbReference type="InterPro" id="IPR005181">
    <property type="entry name" value="SASA"/>
</dbReference>
<dbReference type="InterPro" id="IPR036514">
    <property type="entry name" value="SGNH_hydro_sf"/>
</dbReference>
<dbReference type="Proteomes" id="UP000576082">
    <property type="component" value="Unassembled WGS sequence"/>
</dbReference>
<proteinExistence type="predicted"/>
<dbReference type="EMBL" id="JABANE010000109">
    <property type="protein sequence ID" value="NME71681.1"/>
    <property type="molecule type" value="Genomic_DNA"/>
</dbReference>
<evidence type="ECO:0000313" key="3">
    <source>
        <dbReference type="EMBL" id="NME71681.1"/>
    </source>
</evidence>
<evidence type="ECO:0000313" key="4">
    <source>
        <dbReference type="Proteomes" id="UP000576082"/>
    </source>
</evidence>
<evidence type="ECO:0000256" key="1">
    <source>
        <dbReference type="ARBA" id="ARBA00022801"/>
    </source>
</evidence>
<gene>
    <name evidence="3" type="ORF">HHU12_27195</name>
</gene>
<dbReference type="PANTHER" id="PTHR31988">
    <property type="entry name" value="ESTERASE, PUTATIVE (DUF303)-RELATED"/>
    <property type="match status" value="1"/>
</dbReference>
<dbReference type="Pfam" id="PF03629">
    <property type="entry name" value="SASA"/>
    <property type="match status" value="1"/>
</dbReference>
<dbReference type="GO" id="GO:0016788">
    <property type="term" value="F:hydrolase activity, acting on ester bonds"/>
    <property type="evidence" value="ECO:0007669"/>
    <property type="project" value="UniProtKB-ARBA"/>
</dbReference>
<accession>A0A7X9XCD0</accession>
<feature type="domain" description="Sialate O-acetylesterase" evidence="2">
    <location>
        <begin position="37"/>
        <end position="291"/>
    </location>
</feature>
<dbReference type="InterPro" id="IPR052940">
    <property type="entry name" value="Carb_Esterase_6"/>
</dbReference>